<reference evidence="15 16" key="1">
    <citation type="submission" date="2019-04" db="EMBL/GenBank/DDBJ databases">
        <title>Fungal friends and foes A comparative genomics study of 23 Aspergillus species from section Flavi.</title>
        <authorList>
            <consortium name="DOE Joint Genome Institute"/>
            <person name="Kjaerbolling I."/>
            <person name="Vesth T.C."/>
            <person name="Frisvad J.C."/>
            <person name="Nybo J.L."/>
            <person name="Theobald S."/>
            <person name="Kildgaard S."/>
            <person name="Petersen T.I."/>
            <person name="Kuo A."/>
            <person name="Sato A."/>
            <person name="Lyhne E.K."/>
            <person name="Kogle M.E."/>
            <person name="Wiebenga A."/>
            <person name="Kun R.S."/>
            <person name="Lubbers R.J."/>
            <person name="Makela M.R."/>
            <person name="Barry K."/>
            <person name="Chovatia M."/>
            <person name="Clum A."/>
            <person name="Daum C."/>
            <person name="Haridas S."/>
            <person name="He G."/>
            <person name="LaButti K."/>
            <person name="Lipzen A."/>
            <person name="Mondo S."/>
            <person name="Pangilinan J."/>
            <person name="Riley R."/>
            <person name="Salamov A."/>
            <person name="Simmons B.A."/>
            <person name="Magnuson J.K."/>
            <person name="Henrissat B."/>
            <person name="Mortensen U.H."/>
            <person name="Larsen T.O."/>
            <person name="De vries R.P."/>
            <person name="Grigoriev I.V."/>
            <person name="Machida M."/>
            <person name="Baker S.E."/>
            <person name="Andersen M.R."/>
        </authorList>
    </citation>
    <scope>NUCLEOTIDE SEQUENCE [LARGE SCALE GENOMIC DNA]</scope>
    <source>
        <strain evidence="15 16">CBS 117635</strain>
    </source>
</reference>
<name>A0A5N6ISW1_9EURO</name>
<gene>
    <name evidence="15" type="ORF">BDV30DRAFT_229799</name>
</gene>
<keyword evidence="9 13" id="KW-0560">Oxidoreductase</keyword>
<dbReference type="GO" id="GO:0046872">
    <property type="term" value="F:metal ion binding"/>
    <property type="evidence" value="ECO:0007669"/>
    <property type="project" value="UniProtKB-UniRule"/>
</dbReference>
<evidence type="ECO:0000256" key="4">
    <source>
        <dbReference type="ARBA" id="ARBA00022660"/>
    </source>
</evidence>
<dbReference type="GO" id="GO:0005743">
    <property type="term" value="C:mitochondrial inner membrane"/>
    <property type="evidence" value="ECO:0007669"/>
    <property type="project" value="UniProtKB-SubCell"/>
</dbReference>
<evidence type="ECO:0000256" key="10">
    <source>
        <dbReference type="ARBA" id="ARBA00023004"/>
    </source>
</evidence>
<evidence type="ECO:0000256" key="8">
    <source>
        <dbReference type="ARBA" id="ARBA00022989"/>
    </source>
</evidence>
<evidence type="ECO:0000256" key="5">
    <source>
        <dbReference type="ARBA" id="ARBA00022692"/>
    </source>
</evidence>
<dbReference type="EMBL" id="ML732846">
    <property type="protein sequence ID" value="KAB8269468.1"/>
    <property type="molecule type" value="Genomic_DNA"/>
</dbReference>
<keyword evidence="5 13" id="KW-0812">Transmembrane</keyword>
<comment type="subcellular location">
    <subcellularLocation>
        <location evidence="1">Mitochondrion inner membrane</location>
        <topology evidence="1">Multi-pass membrane protein</topology>
        <orientation evidence="1">Matrix side</orientation>
    </subcellularLocation>
</comment>
<evidence type="ECO:0000256" key="13">
    <source>
        <dbReference type="RuleBase" id="RU003779"/>
    </source>
</evidence>
<dbReference type="Proteomes" id="UP000326289">
    <property type="component" value="Unassembled WGS sequence"/>
</dbReference>
<evidence type="ECO:0000256" key="2">
    <source>
        <dbReference type="ARBA" id="ARBA00008388"/>
    </source>
</evidence>
<accession>A0A5N6ISW1</accession>
<keyword evidence="4 13" id="KW-0679">Respiratory chain</keyword>
<comment type="function">
    <text evidence="12">Catalyzes cyanide-resistant oxygen consumption. May increase respiration when the cytochrome respiratory pathway is restricted, or in response to low temperatures.</text>
</comment>
<dbReference type="InterPro" id="IPR002680">
    <property type="entry name" value="AOX"/>
</dbReference>
<evidence type="ECO:0000256" key="11">
    <source>
        <dbReference type="ARBA" id="ARBA00023136"/>
    </source>
</evidence>
<evidence type="ECO:0000313" key="15">
    <source>
        <dbReference type="EMBL" id="KAB8269468.1"/>
    </source>
</evidence>
<evidence type="ECO:0000256" key="1">
    <source>
        <dbReference type="ARBA" id="ARBA00004292"/>
    </source>
</evidence>
<evidence type="ECO:0000256" key="14">
    <source>
        <dbReference type="SAM" id="Phobius"/>
    </source>
</evidence>
<keyword evidence="16" id="KW-1185">Reference proteome</keyword>
<sequence>MEPGWFMRIMVLGCQGVFFNGFLLSYLRSPRICHRFVGYLEEEAFITYTGAIGEIDAAVEYWKMPAGHHTMRDLIIYIRADEAKYCEVNYTLSNLNQAADPNPYQIEYDDPGKPHPTKSLQNLSGMGWDRNDIFR</sequence>
<dbReference type="Gene3D" id="1.20.1260.140">
    <property type="entry name" value="Alternative oxidase"/>
    <property type="match status" value="1"/>
</dbReference>
<evidence type="ECO:0000313" key="16">
    <source>
        <dbReference type="Proteomes" id="UP000326289"/>
    </source>
</evidence>
<organism evidence="15 16">
    <name type="scientific">Aspergillus minisclerotigenes</name>
    <dbReference type="NCBI Taxonomy" id="656917"/>
    <lineage>
        <taxon>Eukaryota</taxon>
        <taxon>Fungi</taxon>
        <taxon>Dikarya</taxon>
        <taxon>Ascomycota</taxon>
        <taxon>Pezizomycotina</taxon>
        <taxon>Eurotiomycetes</taxon>
        <taxon>Eurotiomycetidae</taxon>
        <taxon>Eurotiales</taxon>
        <taxon>Aspergillaceae</taxon>
        <taxon>Aspergillus</taxon>
        <taxon>Aspergillus subgen. Circumdati</taxon>
    </lineage>
</organism>
<proteinExistence type="inferred from homology"/>
<keyword evidence="6 13" id="KW-0479">Metal-binding</keyword>
<dbReference type="EC" id="1.-.-.-" evidence="13"/>
<evidence type="ECO:0000256" key="7">
    <source>
        <dbReference type="ARBA" id="ARBA00022982"/>
    </source>
</evidence>
<comment type="similarity">
    <text evidence="2 13">Belongs to the alternative oxidase family.</text>
</comment>
<comment type="cofactor">
    <cofactor evidence="13">
        <name>Fe cation</name>
        <dbReference type="ChEBI" id="CHEBI:24875"/>
    </cofactor>
    <text evidence="13">Binds 2 iron ions per subunit.</text>
</comment>
<keyword evidence="11 13" id="KW-0472">Membrane</keyword>
<feature type="transmembrane region" description="Helical" evidence="14">
    <location>
        <begin position="6"/>
        <end position="27"/>
    </location>
</feature>
<dbReference type="GO" id="GO:0098803">
    <property type="term" value="C:respiratory chain complex"/>
    <property type="evidence" value="ECO:0007669"/>
    <property type="project" value="UniProtKB-UniRule"/>
</dbReference>
<dbReference type="GO" id="GO:0010230">
    <property type="term" value="P:alternative respiration"/>
    <property type="evidence" value="ECO:0007669"/>
    <property type="project" value="TreeGrafter"/>
</dbReference>
<dbReference type="Pfam" id="PF01786">
    <property type="entry name" value="AOX"/>
    <property type="match status" value="1"/>
</dbReference>
<dbReference type="AlphaFoldDB" id="A0A5N6ISW1"/>
<evidence type="ECO:0000256" key="3">
    <source>
        <dbReference type="ARBA" id="ARBA00022448"/>
    </source>
</evidence>
<evidence type="ECO:0000256" key="9">
    <source>
        <dbReference type="ARBA" id="ARBA00023002"/>
    </source>
</evidence>
<keyword evidence="7 13" id="KW-0249">Electron transport</keyword>
<dbReference type="PANTHER" id="PTHR31803">
    <property type="entry name" value="ALTERNATIVE OXIDASE"/>
    <property type="match status" value="1"/>
</dbReference>
<protein>
    <recommendedName>
        <fullName evidence="13">Alternative oxidase</fullName>
        <ecNumber evidence="13">1.-.-.-</ecNumber>
    </recommendedName>
</protein>
<dbReference type="PANTHER" id="PTHR31803:SF3">
    <property type="entry name" value="ALTERNATIVE OXIDASE"/>
    <property type="match status" value="1"/>
</dbReference>
<keyword evidence="8 14" id="KW-1133">Transmembrane helix</keyword>
<keyword evidence="10 13" id="KW-0408">Iron</keyword>
<keyword evidence="3" id="KW-0813">Transport</keyword>
<evidence type="ECO:0000256" key="6">
    <source>
        <dbReference type="ARBA" id="ARBA00022723"/>
    </source>
</evidence>
<evidence type="ECO:0000256" key="12">
    <source>
        <dbReference type="ARBA" id="ARBA00025285"/>
    </source>
</evidence>
<dbReference type="InterPro" id="IPR038659">
    <property type="entry name" value="AOX_sf"/>
</dbReference>
<dbReference type="GO" id="GO:0009916">
    <property type="term" value="F:alternative oxidase activity"/>
    <property type="evidence" value="ECO:0007669"/>
    <property type="project" value="UniProtKB-UniRule"/>
</dbReference>